<dbReference type="PANTHER" id="PTHR30575">
    <property type="entry name" value="PEPTIDASE M20"/>
    <property type="match status" value="1"/>
</dbReference>
<dbReference type="SUPFAM" id="SSF55031">
    <property type="entry name" value="Bacterial exopeptidase dimerisation domain"/>
    <property type="match status" value="1"/>
</dbReference>
<evidence type="ECO:0000313" key="4">
    <source>
        <dbReference type="Proteomes" id="UP000295301"/>
    </source>
</evidence>
<gene>
    <name evidence="3" type="ORF">E1832_14275</name>
</gene>
<dbReference type="InterPro" id="IPR052030">
    <property type="entry name" value="Peptidase_M20/M20A_hydrolases"/>
</dbReference>
<protein>
    <submittedName>
        <fullName evidence="3">Amidohydrolase</fullName>
    </submittedName>
</protein>
<dbReference type="Gene3D" id="3.40.630.10">
    <property type="entry name" value="Zn peptidases"/>
    <property type="match status" value="2"/>
</dbReference>
<name>A0A4V3AR31_9RHOB</name>
<proteinExistence type="predicted"/>
<dbReference type="InterPro" id="IPR002933">
    <property type="entry name" value="Peptidase_M20"/>
</dbReference>
<reference evidence="3 4" key="1">
    <citation type="submission" date="2019-03" db="EMBL/GenBank/DDBJ databases">
        <title>Ruegeria lutea sp. nov., a novel strain, isolated from marine sediment, the Masan Bay, South Korea.</title>
        <authorList>
            <person name="Kim J."/>
            <person name="Kim D.-Y."/>
            <person name="Lee S.-S."/>
        </authorList>
    </citation>
    <scope>NUCLEOTIDE SEQUENCE [LARGE SCALE GENOMIC DNA]</scope>
    <source>
        <strain evidence="3 4">318-1</strain>
    </source>
</reference>
<accession>A0A4V3AR31</accession>
<dbReference type="Pfam" id="PF07687">
    <property type="entry name" value="M20_dimer"/>
    <property type="match status" value="1"/>
</dbReference>
<dbReference type="InterPro" id="IPR017439">
    <property type="entry name" value="Amidohydrolase"/>
</dbReference>
<evidence type="ECO:0000259" key="2">
    <source>
        <dbReference type="Pfam" id="PF07687"/>
    </source>
</evidence>
<dbReference type="GO" id="GO:0071713">
    <property type="term" value="F:para-aminobenzoyl-glutamate hydrolase activity"/>
    <property type="evidence" value="ECO:0007669"/>
    <property type="project" value="TreeGrafter"/>
</dbReference>
<dbReference type="SUPFAM" id="SSF53187">
    <property type="entry name" value="Zn-dependent exopeptidases"/>
    <property type="match status" value="1"/>
</dbReference>
<dbReference type="OrthoDB" id="9777385at2"/>
<evidence type="ECO:0000256" key="1">
    <source>
        <dbReference type="ARBA" id="ARBA00022801"/>
    </source>
</evidence>
<dbReference type="GO" id="GO:0005737">
    <property type="term" value="C:cytoplasm"/>
    <property type="evidence" value="ECO:0007669"/>
    <property type="project" value="TreeGrafter"/>
</dbReference>
<dbReference type="InterPro" id="IPR036264">
    <property type="entry name" value="Bact_exopeptidase_dim_dom"/>
</dbReference>
<dbReference type="EMBL" id="SMUV01000069">
    <property type="protein sequence ID" value="TDK45037.1"/>
    <property type="molecule type" value="Genomic_DNA"/>
</dbReference>
<dbReference type="Proteomes" id="UP000295301">
    <property type="component" value="Unassembled WGS sequence"/>
</dbReference>
<dbReference type="GO" id="GO:0016805">
    <property type="term" value="F:dipeptidase activity"/>
    <property type="evidence" value="ECO:0007669"/>
    <property type="project" value="TreeGrafter"/>
</dbReference>
<dbReference type="GO" id="GO:0046657">
    <property type="term" value="P:folic acid catabolic process"/>
    <property type="evidence" value="ECO:0007669"/>
    <property type="project" value="TreeGrafter"/>
</dbReference>
<dbReference type="Pfam" id="PF01546">
    <property type="entry name" value="Peptidase_M20"/>
    <property type="match status" value="1"/>
</dbReference>
<comment type="caution">
    <text evidence="3">The sequence shown here is derived from an EMBL/GenBank/DDBJ whole genome shotgun (WGS) entry which is preliminary data.</text>
</comment>
<dbReference type="InterPro" id="IPR011650">
    <property type="entry name" value="Peptidase_M20_dimer"/>
</dbReference>
<organism evidence="3 4">
    <name type="scientific">Antarcticimicrobium luteum</name>
    <dbReference type="NCBI Taxonomy" id="2547397"/>
    <lineage>
        <taxon>Bacteria</taxon>
        <taxon>Pseudomonadati</taxon>
        <taxon>Pseudomonadota</taxon>
        <taxon>Alphaproteobacteria</taxon>
        <taxon>Rhodobacterales</taxon>
        <taxon>Paracoccaceae</taxon>
        <taxon>Antarcticimicrobium</taxon>
    </lineage>
</organism>
<keyword evidence="1 3" id="KW-0378">Hydrolase</keyword>
<dbReference type="PANTHER" id="PTHR30575:SF3">
    <property type="entry name" value="PEPTIDASE M20 DIMERISATION DOMAIN-CONTAINING PROTEIN"/>
    <property type="match status" value="1"/>
</dbReference>
<evidence type="ECO:0000313" key="3">
    <source>
        <dbReference type="EMBL" id="TDK45037.1"/>
    </source>
</evidence>
<keyword evidence="4" id="KW-1185">Reference proteome</keyword>
<sequence length="479" mass="49806">MRPLLPGQAPRLKQWGKRCAASCQTGPGCADFRPDGSACRRTSTAFRLASMTQNPPSPDLDPRLLSRLQAGAQALQPWLVGRRRLFHSAPELGWQEIETTAQIVSDLRAGGYEVIAGPDFLGDVPRAGLSADPIPGEGDTGCIAVFDSGRPGPTVCLRVDIDALPIEEARGNHAPAAGGYASGTVGVMHACGHDGHAAIGLGTARLLREHLKTGRGRLKLLFQPAEEGGRGGRAVAEAGWMDDVDLFFAIHLGLGVPTGSAAFAVDGFLANARYDVTLTGQAAHAGKTPEGGRNALLGAAQAVQGLHGLAQSSRPGIRVNVGILSAGTAVNIVPERATFEFEMRAGDSEDLATLDRRCRAMIEGAAMAHGLDCAMEPMGGAEAWSNPEAIARWATAVNRTAGAFATALPEFFFGASEDATTLARRVAARGGMAGVFVLGADLADDHHTPHFDFDEAALSRSVLLTSSLIAAAMDLSAAG</sequence>
<dbReference type="AlphaFoldDB" id="A0A4V3AR31"/>
<dbReference type="NCBIfam" id="TIGR01891">
    <property type="entry name" value="amidohydrolases"/>
    <property type="match status" value="1"/>
</dbReference>
<feature type="domain" description="Peptidase M20 dimerisation" evidence="2">
    <location>
        <begin position="272"/>
        <end position="364"/>
    </location>
</feature>